<dbReference type="InterPro" id="IPR043504">
    <property type="entry name" value="Peptidase_S1_PA_chymotrypsin"/>
</dbReference>
<evidence type="ECO:0000256" key="1">
    <source>
        <dbReference type="ARBA" id="ARBA00022670"/>
    </source>
</evidence>
<dbReference type="Proteomes" id="UP000494165">
    <property type="component" value="Unassembled WGS sequence"/>
</dbReference>
<evidence type="ECO:0000259" key="6">
    <source>
        <dbReference type="PROSITE" id="PS50240"/>
    </source>
</evidence>
<keyword evidence="2" id="KW-0378">Hydrolase</keyword>
<evidence type="ECO:0000313" key="8">
    <source>
        <dbReference type="Proteomes" id="UP000494165"/>
    </source>
</evidence>
<dbReference type="InterPro" id="IPR009003">
    <property type="entry name" value="Peptidase_S1_PA"/>
</dbReference>
<evidence type="ECO:0000256" key="5">
    <source>
        <dbReference type="SAM" id="SignalP"/>
    </source>
</evidence>
<feature type="chain" id="PRO_5035746096" description="Peptidase S1 domain-containing protein" evidence="5">
    <location>
        <begin position="22"/>
        <end position="253"/>
    </location>
</feature>
<proteinExistence type="predicted"/>
<dbReference type="GO" id="GO:0006508">
    <property type="term" value="P:proteolysis"/>
    <property type="evidence" value="ECO:0007669"/>
    <property type="project" value="UniProtKB-KW"/>
</dbReference>
<dbReference type="CDD" id="cd00190">
    <property type="entry name" value="Tryp_SPc"/>
    <property type="match status" value="1"/>
</dbReference>
<dbReference type="Pfam" id="PF00089">
    <property type="entry name" value="Trypsin"/>
    <property type="match status" value="1"/>
</dbReference>
<organism evidence="7 8">
    <name type="scientific">Cloeon dipterum</name>
    <dbReference type="NCBI Taxonomy" id="197152"/>
    <lineage>
        <taxon>Eukaryota</taxon>
        <taxon>Metazoa</taxon>
        <taxon>Ecdysozoa</taxon>
        <taxon>Arthropoda</taxon>
        <taxon>Hexapoda</taxon>
        <taxon>Insecta</taxon>
        <taxon>Pterygota</taxon>
        <taxon>Palaeoptera</taxon>
        <taxon>Ephemeroptera</taxon>
        <taxon>Pisciforma</taxon>
        <taxon>Baetidae</taxon>
        <taxon>Cloeon</taxon>
    </lineage>
</organism>
<comment type="caution">
    <text evidence="7">The sequence shown here is derived from an EMBL/GenBank/DDBJ whole genome shotgun (WGS) entry which is preliminary data.</text>
</comment>
<dbReference type="GO" id="GO:0004252">
    <property type="term" value="F:serine-type endopeptidase activity"/>
    <property type="evidence" value="ECO:0007669"/>
    <property type="project" value="InterPro"/>
</dbReference>
<gene>
    <name evidence="7" type="ORF">CLODIP_2_CD02799</name>
</gene>
<dbReference type="AlphaFoldDB" id="A0A8S1DMQ0"/>
<protein>
    <recommendedName>
        <fullName evidence="6">Peptidase S1 domain-containing protein</fullName>
    </recommendedName>
</protein>
<dbReference type="SUPFAM" id="SSF50494">
    <property type="entry name" value="Trypsin-like serine proteases"/>
    <property type="match status" value="1"/>
</dbReference>
<keyword evidence="4" id="KW-1015">Disulfide bond</keyword>
<dbReference type="Gene3D" id="2.40.10.10">
    <property type="entry name" value="Trypsin-like serine proteases"/>
    <property type="match status" value="1"/>
</dbReference>
<keyword evidence="8" id="KW-1185">Reference proteome</keyword>
<sequence length="253" mass="27794">MQSKVLSVFACCYVLVFVLQGRKITQWKNKIFYGAKNASKGEFPWQVSIQHSFDGFVWSQWCGGSIISNDFIITIGSCAASTSTSLRVVAGTLEWARPRSTHRVTKFIDSGDSFLSLWQVDPPFEFGPDTQAVQLPAQSTESQAGTLMTSSGWGDSTQGVASKFLMKFDSRIVSKADCDSIYSRFGGIGQNQICVGLPYIGVGLCSSADDGSPLVYNGELRGVFFYAGKRDADLGIYYEVSAFRNWIYQSIGF</sequence>
<name>A0A8S1DMQ0_9INSE</name>
<dbReference type="PROSITE" id="PS50240">
    <property type="entry name" value="TRYPSIN_DOM"/>
    <property type="match status" value="1"/>
</dbReference>
<evidence type="ECO:0000256" key="3">
    <source>
        <dbReference type="ARBA" id="ARBA00022825"/>
    </source>
</evidence>
<dbReference type="PANTHER" id="PTHR24276">
    <property type="entry name" value="POLYSERASE-RELATED"/>
    <property type="match status" value="1"/>
</dbReference>
<dbReference type="SMART" id="SM00020">
    <property type="entry name" value="Tryp_SPc"/>
    <property type="match status" value="1"/>
</dbReference>
<keyword evidence="1" id="KW-0645">Protease</keyword>
<accession>A0A8S1DMQ0</accession>
<reference evidence="7 8" key="1">
    <citation type="submission" date="2020-04" db="EMBL/GenBank/DDBJ databases">
        <authorList>
            <person name="Alioto T."/>
            <person name="Alioto T."/>
            <person name="Gomez Garrido J."/>
        </authorList>
    </citation>
    <scope>NUCLEOTIDE SEQUENCE [LARGE SCALE GENOMIC DNA]</scope>
</reference>
<dbReference type="EMBL" id="CADEPI010000232">
    <property type="protein sequence ID" value="CAB3381347.1"/>
    <property type="molecule type" value="Genomic_DNA"/>
</dbReference>
<keyword evidence="5" id="KW-0732">Signal</keyword>
<dbReference type="OrthoDB" id="10059102at2759"/>
<dbReference type="InterPro" id="IPR050430">
    <property type="entry name" value="Peptidase_S1"/>
</dbReference>
<dbReference type="InterPro" id="IPR001254">
    <property type="entry name" value="Trypsin_dom"/>
</dbReference>
<keyword evidence="3" id="KW-0720">Serine protease</keyword>
<dbReference type="PANTHER" id="PTHR24276:SF91">
    <property type="entry name" value="AT26814P-RELATED"/>
    <property type="match status" value="1"/>
</dbReference>
<evidence type="ECO:0000256" key="4">
    <source>
        <dbReference type="ARBA" id="ARBA00023157"/>
    </source>
</evidence>
<feature type="domain" description="Peptidase S1" evidence="6">
    <location>
        <begin position="31"/>
        <end position="252"/>
    </location>
</feature>
<feature type="signal peptide" evidence="5">
    <location>
        <begin position="1"/>
        <end position="21"/>
    </location>
</feature>
<evidence type="ECO:0000256" key="2">
    <source>
        <dbReference type="ARBA" id="ARBA00022801"/>
    </source>
</evidence>
<evidence type="ECO:0000313" key="7">
    <source>
        <dbReference type="EMBL" id="CAB3381347.1"/>
    </source>
</evidence>